<proteinExistence type="predicted"/>
<reference evidence="2 3" key="1">
    <citation type="journal article" date="2016" name="Gut Pathog.">
        <title>Whole genome sequencing of "Faecalibaculum rodentium" ALO17, isolated from C57BL/6J laboratory mouse feces.</title>
        <authorList>
            <person name="Lim S."/>
            <person name="Chang D.H."/>
            <person name="Ahn S."/>
            <person name="Kim B.C."/>
        </authorList>
    </citation>
    <scope>NUCLEOTIDE SEQUENCE [LARGE SCALE GENOMIC DNA]</scope>
    <source>
        <strain evidence="2 3">Alo17</strain>
    </source>
</reference>
<dbReference type="GO" id="GO:0005975">
    <property type="term" value="P:carbohydrate metabolic process"/>
    <property type="evidence" value="ECO:0007669"/>
    <property type="project" value="InterPro"/>
</dbReference>
<evidence type="ECO:0000313" key="3">
    <source>
        <dbReference type="Proteomes" id="UP000069771"/>
    </source>
</evidence>
<gene>
    <name evidence="2" type="ORF">AALO17_03060</name>
</gene>
<dbReference type="Pfam" id="PF18612">
    <property type="entry name" value="Bac_A_amyl_C"/>
    <property type="match status" value="1"/>
</dbReference>
<feature type="domain" description="Glycosyl hydrolase family 13 catalytic" evidence="1">
    <location>
        <begin position="47"/>
        <end position="382"/>
    </location>
</feature>
<dbReference type="AlphaFoldDB" id="A0A140DS13"/>
<accession>A0A140DS13</accession>
<dbReference type="STRING" id="1702221.AALO17_03060"/>
<dbReference type="EMBL" id="CP011391">
    <property type="protein sequence ID" value="AMK53440.1"/>
    <property type="molecule type" value="Genomic_DNA"/>
</dbReference>
<dbReference type="SMART" id="SM00642">
    <property type="entry name" value="Aamy"/>
    <property type="match status" value="1"/>
</dbReference>
<evidence type="ECO:0000259" key="1">
    <source>
        <dbReference type="SMART" id="SM00642"/>
    </source>
</evidence>
<dbReference type="Proteomes" id="UP000069771">
    <property type="component" value="Chromosome"/>
</dbReference>
<dbReference type="CDD" id="cd11313">
    <property type="entry name" value="AmyAc_arch_bac_AmyA"/>
    <property type="match status" value="1"/>
</dbReference>
<organism evidence="2 3">
    <name type="scientific">Faecalibaculum rodentium</name>
    <dbReference type="NCBI Taxonomy" id="1702221"/>
    <lineage>
        <taxon>Bacteria</taxon>
        <taxon>Bacillati</taxon>
        <taxon>Bacillota</taxon>
        <taxon>Erysipelotrichia</taxon>
        <taxon>Erysipelotrichales</taxon>
        <taxon>Erysipelotrichaceae</taxon>
        <taxon>Faecalibaculum</taxon>
    </lineage>
</organism>
<dbReference type="PATRIC" id="fig|1702221.3.peg.293"/>
<dbReference type="InterPro" id="IPR017853">
    <property type="entry name" value="GH"/>
</dbReference>
<protein>
    <recommendedName>
        <fullName evidence="1">Glycosyl hydrolase family 13 catalytic domain-containing protein</fullName>
    </recommendedName>
</protein>
<dbReference type="InterPro" id="IPR041331">
    <property type="entry name" value="Bac_A_amyl_C"/>
</dbReference>
<dbReference type="SUPFAM" id="SSF51445">
    <property type="entry name" value="(Trans)glycosidases"/>
    <property type="match status" value="1"/>
</dbReference>
<dbReference type="Gene3D" id="3.20.20.80">
    <property type="entry name" value="Glycosidases"/>
    <property type="match status" value="1"/>
</dbReference>
<keyword evidence="3" id="KW-1185">Reference proteome</keyword>
<dbReference type="PANTHER" id="PTHR47786:SF2">
    <property type="entry name" value="GLYCOSYL HYDROLASE FAMILY 13 CATALYTIC DOMAIN-CONTAINING PROTEIN"/>
    <property type="match status" value="1"/>
</dbReference>
<dbReference type="InterPro" id="IPR006047">
    <property type="entry name" value="GH13_cat_dom"/>
</dbReference>
<dbReference type="KEGG" id="fro:AALO17_03060"/>
<dbReference type="PANTHER" id="PTHR47786">
    <property type="entry name" value="ALPHA-1,4-GLUCAN:MALTOSE-1-PHOSPHATE MALTOSYLTRANSFERASE"/>
    <property type="match status" value="1"/>
</dbReference>
<evidence type="ECO:0000313" key="2">
    <source>
        <dbReference type="EMBL" id="AMK53440.1"/>
    </source>
</evidence>
<sequence length="468" mass="53431">MESLSTSVDSSVPPRQTTGIILLKQSRNAYCPGPMEEVMKHREIENRLLYSVFARNHSEQGTLKEVEADLERIRNLGTDILWLLPVQPSGLQDRKGTDGSPYAIQDYRAIDPNQGTWEDLKSLTDKAHELGMKVIVDVVYNHTSPDSVLVQQHPEWFFTNAEGKRSSLVEDWSDIVDLDYRQPALWDYQIETLKQFAAVVDGFRCDVASRVPAAFWKQAREACETVNPDMFWLAESCHLPFVKFCRDQGRVGESESALSDAAFDVLYDYDAFPDQLLVMENKAPVSQWTEALIRQDAILPPNHIKLRYLENHDQPRAMACSWSDRLWKNWTALLFTLKGLPMLYHGQEQKESHLPSIFDQDPISWNRDPEAEDWIRHCKTVRNAFFEPGSPVLYDPDDETGSLAVDRNGCRALFQLQEKADRIPAGLPDGEYRNLFTDRPVRIVNGTVDAADLPLLVQDPLADERRGL</sequence>
<name>A0A140DS13_9FIRM</name>
<dbReference type="Pfam" id="PF00128">
    <property type="entry name" value="Alpha-amylase"/>
    <property type="match status" value="2"/>
</dbReference>